<reference evidence="1" key="1">
    <citation type="submission" date="2024-02" db="EMBL/GenBank/DDBJ databases">
        <authorList>
            <consortium name="ELIXIR-Norway"/>
            <consortium name="Elixir Norway"/>
        </authorList>
    </citation>
    <scope>NUCLEOTIDE SEQUENCE</scope>
</reference>
<sequence>MASSSSCQVHPQVKSPCPPTNRELYAMVMDLKAINRELYATVMDLKAGLKENKLELKEFKDLGREWSRNDLIVCMEEILKWSVKLSGEKDGDGCQFFRDDLFPLVLVAVSIRYSVHAGV</sequence>
<dbReference type="Proteomes" id="UP001497512">
    <property type="component" value="Chromosome 13"/>
</dbReference>
<accession>A0ABP0TQK7</accession>
<name>A0ABP0TQK7_9BRYO</name>
<keyword evidence="2" id="KW-1185">Reference proteome</keyword>
<proteinExistence type="predicted"/>
<evidence type="ECO:0000313" key="2">
    <source>
        <dbReference type="Proteomes" id="UP001497512"/>
    </source>
</evidence>
<evidence type="ECO:0000313" key="1">
    <source>
        <dbReference type="EMBL" id="CAK9202526.1"/>
    </source>
</evidence>
<gene>
    <name evidence="1" type="ORF">CSSPTR1EN2_LOCUS6451</name>
</gene>
<dbReference type="EMBL" id="OZ019905">
    <property type="protein sequence ID" value="CAK9202526.1"/>
    <property type="molecule type" value="Genomic_DNA"/>
</dbReference>
<organism evidence="1 2">
    <name type="scientific">Sphagnum troendelagicum</name>
    <dbReference type="NCBI Taxonomy" id="128251"/>
    <lineage>
        <taxon>Eukaryota</taxon>
        <taxon>Viridiplantae</taxon>
        <taxon>Streptophyta</taxon>
        <taxon>Embryophyta</taxon>
        <taxon>Bryophyta</taxon>
        <taxon>Sphagnophytina</taxon>
        <taxon>Sphagnopsida</taxon>
        <taxon>Sphagnales</taxon>
        <taxon>Sphagnaceae</taxon>
        <taxon>Sphagnum</taxon>
    </lineage>
</organism>
<protein>
    <submittedName>
        <fullName evidence="1">Uncharacterized protein</fullName>
    </submittedName>
</protein>